<protein>
    <recommendedName>
        <fullName evidence="4">Ricin-type beta-trefoil lectin protein</fullName>
    </recommendedName>
</protein>
<accession>A0A3N1D3C9</accession>
<sequence length="192" mass="20615">MSTIRGLLGRRMLKRVLCAGLPVLSALVAAPPGAAASASDPNVLFIHKGRYQFRDMVGRCLASSPFLGYAFVTTCNGNALQTWTVRCPGSQGPGGCTWGFDIRRDASDPDEPDACLGAADISRTYADITHCSDRETTWVAEWSPSFNRYLLVNKPPNGVGLYMGVATLSGTTIPTFFSERGEGQTWTVFAVA</sequence>
<evidence type="ECO:0008006" key="4">
    <source>
        <dbReference type="Google" id="ProtNLM"/>
    </source>
</evidence>
<feature type="signal peptide" evidence="1">
    <location>
        <begin position="1"/>
        <end position="34"/>
    </location>
</feature>
<reference evidence="2 3" key="1">
    <citation type="submission" date="2018-11" db="EMBL/GenBank/DDBJ databases">
        <title>Sequencing the genomes of 1000 actinobacteria strains.</title>
        <authorList>
            <person name="Klenk H.-P."/>
        </authorList>
    </citation>
    <scope>NUCLEOTIDE SEQUENCE [LARGE SCALE GENOMIC DNA]</scope>
    <source>
        <strain evidence="2 3">DSM 44254</strain>
    </source>
</reference>
<keyword evidence="1" id="KW-0732">Signal</keyword>
<organism evidence="2 3">
    <name type="scientific">Actinocorallia herbida</name>
    <dbReference type="NCBI Taxonomy" id="58109"/>
    <lineage>
        <taxon>Bacteria</taxon>
        <taxon>Bacillati</taxon>
        <taxon>Actinomycetota</taxon>
        <taxon>Actinomycetes</taxon>
        <taxon>Streptosporangiales</taxon>
        <taxon>Thermomonosporaceae</taxon>
        <taxon>Actinocorallia</taxon>
    </lineage>
</organism>
<dbReference type="Proteomes" id="UP000272400">
    <property type="component" value="Unassembled WGS sequence"/>
</dbReference>
<dbReference type="RefSeq" id="WP_148086089.1">
    <property type="nucleotide sequence ID" value="NZ_RJKE01000001.1"/>
</dbReference>
<evidence type="ECO:0000313" key="3">
    <source>
        <dbReference type="Proteomes" id="UP000272400"/>
    </source>
</evidence>
<evidence type="ECO:0000256" key="1">
    <source>
        <dbReference type="SAM" id="SignalP"/>
    </source>
</evidence>
<comment type="caution">
    <text evidence="2">The sequence shown here is derived from an EMBL/GenBank/DDBJ whole genome shotgun (WGS) entry which is preliminary data.</text>
</comment>
<gene>
    <name evidence="2" type="ORF">EDD29_5170</name>
</gene>
<evidence type="ECO:0000313" key="2">
    <source>
        <dbReference type="EMBL" id="ROO87558.1"/>
    </source>
</evidence>
<dbReference type="AlphaFoldDB" id="A0A3N1D3C9"/>
<proteinExistence type="predicted"/>
<feature type="chain" id="PRO_5038655247" description="Ricin-type beta-trefoil lectin protein" evidence="1">
    <location>
        <begin position="35"/>
        <end position="192"/>
    </location>
</feature>
<name>A0A3N1D3C9_9ACTN</name>
<keyword evidence="3" id="KW-1185">Reference proteome</keyword>
<dbReference type="EMBL" id="RJKE01000001">
    <property type="protein sequence ID" value="ROO87558.1"/>
    <property type="molecule type" value="Genomic_DNA"/>
</dbReference>